<keyword evidence="4 7" id="KW-0812">Transmembrane</keyword>
<dbReference type="InterPro" id="IPR018076">
    <property type="entry name" value="T2SS_GspF_dom"/>
</dbReference>
<dbReference type="RefSeq" id="WP_211559232.1">
    <property type="nucleotide sequence ID" value="NZ_JAGVRK010000001.1"/>
</dbReference>
<evidence type="ECO:0000313" key="9">
    <source>
        <dbReference type="EMBL" id="MBS2969674.1"/>
    </source>
</evidence>
<dbReference type="PANTHER" id="PTHR30012:SF0">
    <property type="entry name" value="TYPE II SECRETION SYSTEM PROTEIN F-RELATED"/>
    <property type="match status" value="1"/>
</dbReference>
<name>A0ABS5LGG4_9BACI</name>
<keyword evidence="6 7" id="KW-0472">Membrane</keyword>
<feature type="transmembrane region" description="Helical" evidence="7">
    <location>
        <begin position="112"/>
        <end position="132"/>
    </location>
</feature>
<evidence type="ECO:0000256" key="1">
    <source>
        <dbReference type="ARBA" id="ARBA00004651"/>
    </source>
</evidence>
<evidence type="ECO:0000256" key="5">
    <source>
        <dbReference type="ARBA" id="ARBA00022989"/>
    </source>
</evidence>
<evidence type="ECO:0000256" key="3">
    <source>
        <dbReference type="ARBA" id="ARBA00022475"/>
    </source>
</evidence>
<feature type="transmembrane region" description="Helical" evidence="7">
    <location>
        <begin position="152"/>
        <end position="182"/>
    </location>
</feature>
<reference evidence="9 10" key="1">
    <citation type="submission" date="2021-04" db="EMBL/GenBank/DDBJ databases">
        <title>Metabacillus sp. strain KIGAM252 whole genome sequence.</title>
        <authorList>
            <person name="Seo M.-J."/>
            <person name="Cho E.-S."/>
            <person name="Hwang C.Y."/>
            <person name="Yoon D.J."/>
        </authorList>
    </citation>
    <scope>NUCLEOTIDE SEQUENCE [LARGE SCALE GENOMIC DNA]</scope>
    <source>
        <strain evidence="9 10">KIGAM252</strain>
    </source>
</reference>
<feature type="domain" description="Type II secretion system protein GspF" evidence="8">
    <location>
        <begin position="13"/>
        <end position="127"/>
    </location>
</feature>
<comment type="caution">
    <text evidence="9">The sequence shown here is derived from an EMBL/GenBank/DDBJ whole genome shotgun (WGS) entry which is preliminary data.</text>
</comment>
<comment type="similarity">
    <text evidence="2">Belongs to the GSP F family.</text>
</comment>
<evidence type="ECO:0000256" key="6">
    <source>
        <dbReference type="ARBA" id="ARBA00023136"/>
    </source>
</evidence>
<gene>
    <name evidence="9" type="ORF">J9317_12955</name>
</gene>
<evidence type="ECO:0000256" key="2">
    <source>
        <dbReference type="ARBA" id="ARBA00005745"/>
    </source>
</evidence>
<evidence type="ECO:0000256" key="4">
    <source>
        <dbReference type="ARBA" id="ARBA00022692"/>
    </source>
</evidence>
<dbReference type="Gene3D" id="1.20.81.30">
    <property type="entry name" value="Type II secretion system (T2SS), domain F"/>
    <property type="match status" value="1"/>
</dbReference>
<protein>
    <submittedName>
        <fullName evidence="9">Type II secretion system F family protein</fullName>
    </submittedName>
</protein>
<evidence type="ECO:0000256" key="7">
    <source>
        <dbReference type="SAM" id="Phobius"/>
    </source>
</evidence>
<dbReference type="Pfam" id="PF00482">
    <property type="entry name" value="T2SSF"/>
    <property type="match status" value="1"/>
</dbReference>
<sequence>MKTKWKSSDQSLFITRLNSLVQKGYSLDEALRFLSLQTDKKKRTDLLYCLEELKRGTPFFKIMQHLRFHRDVVTYLYFAEQHGDLAFSLNESAELLYRKQEQYKKISKMLRYPVLLIFIMIGVLYIVQHVIAPQFLSVYDSMDMKPSPLNSALLASFQILSAAAVIVPSAAAVCIGYYFLYFRRIQPSSQMRLLMKIPILREGFKLFNSYYISLQLSTLLKGGYLTTKAC</sequence>
<dbReference type="InterPro" id="IPR042094">
    <property type="entry name" value="T2SS_GspF_sf"/>
</dbReference>
<dbReference type="Proteomes" id="UP000682403">
    <property type="component" value="Unassembled WGS sequence"/>
</dbReference>
<dbReference type="InterPro" id="IPR003004">
    <property type="entry name" value="GspF/PilC"/>
</dbReference>
<keyword evidence="5 7" id="KW-1133">Transmembrane helix</keyword>
<evidence type="ECO:0000313" key="10">
    <source>
        <dbReference type="Proteomes" id="UP000682403"/>
    </source>
</evidence>
<evidence type="ECO:0000259" key="8">
    <source>
        <dbReference type="Pfam" id="PF00482"/>
    </source>
</evidence>
<dbReference type="PANTHER" id="PTHR30012">
    <property type="entry name" value="GENERAL SECRETION PATHWAY PROTEIN"/>
    <property type="match status" value="1"/>
</dbReference>
<keyword evidence="3" id="KW-1003">Cell membrane</keyword>
<accession>A0ABS5LGG4</accession>
<proteinExistence type="inferred from homology"/>
<organism evidence="9 10">
    <name type="scientific">Metabacillus flavus</name>
    <dbReference type="NCBI Taxonomy" id="2823519"/>
    <lineage>
        <taxon>Bacteria</taxon>
        <taxon>Bacillati</taxon>
        <taxon>Bacillota</taxon>
        <taxon>Bacilli</taxon>
        <taxon>Bacillales</taxon>
        <taxon>Bacillaceae</taxon>
        <taxon>Metabacillus</taxon>
    </lineage>
</organism>
<keyword evidence="10" id="KW-1185">Reference proteome</keyword>
<comment type="subcellular location">
    <subcellularLocation>
        <location evidence="1">Cell membrane</location>
        <topology evidence="1">Multi-pass membrane protein</topology>
    </subcellularLocation>
</comment>
<dbReference type="EMBL" id="JAGVRK010000001">
    <property type="protein sequence ID" value="MBS2969674.1"/>
    <property type="molecule type" value="Genomic_DNA"/>
</dbReference>